<evidence type="ECO:0000256" key="3">
    <source>
        <dbReference type="ARBA" id="ARBA00022989"/>
    </source>
</evidence>
<evidence type="ECO:0000313" key="7">
    <source>
        <dbReference type="EMBL" id="KZE33486.1"/>
    </source>
</evidence>
<keyword evidence="3 5" id="KW-1133">Transmembrane helix</keyword>
<feature type="transmembrane region" description="Helical" evidence="5">
    <location>
        <begin position="213"/>
        <end position="233"/>
    </location>
</feature>
<accession>A0A163CYK2</accession>
<dbReference type="InterPro" id="IPR007016">
    <property type="entry name" value="O-antigen_ligase-rel_domated"/>
</dbReference>
<keyword evidence="4 5" id="KW-0472">Membrane</keyword>
<dbReference type="AlphaFoldDB" id="A0A163CYK2"/>
<dbReference type="EMBL" id="LQQU01000013">
    <property type="protein sequence ID" value="KZE33486.1"/>
    <property type="molecule type" value="Genomic_DNA"/>
</dbReference>
<feature type="transmembrane region" description="Helical" evidence="5">
    <location>
        <begin position="20"/>
        <end position="38"/>
    </location>
</feature>
<keyword evidence="2 5" id="KW-0812">Transmembrane</keyword>
<feature type="transmembrane region" description="Helical" evidence="5">
    <location>
        <begin position="44"/>
        <end position="62"/>
    </location>
</feature>
<dbReference type="GO" id="GO:0016020">
    <property type="term" value="C:membrane"/>
    <property type="evidence" value="ECO:0007669"/>
    <property type="project" value="UniProtKB-SubCell"/>
</dbReference>
<feature type="transmembrane region" description="Helical" evidence="5">
    <location>
        <begin position="186"/>
        <end position="206"/>
    </location>
</feature>
<feature type="transmembrane region" description="Helical" evidence="5">
    <location>
        <begin position="440"/>
        <end position="458"/>
    </location>
</feature>
<evidence type="ECO:0000313" key="8">
    <source>
        <dbReference type="Proteomes" id="UP000076625"/>
    </source>
</evidence>
<proteinExistence type="predicted"/>
<name>A0A163CYK2_9NEIS</name>
<evidence type="ECO:0000256" key="1">
    <source>
        <dbReference type="ARBA" id="ARBA00004141"/>
    </source>
</evidence>
<gene>
    <name evidence="7" type="ORF">AVW16_08070</name>
</gene>
<feature type="transmembrane region" description="Helical" evidence="5">
    <location>
        <begin position="112"/>
        <end position="130"/>
    </location>
</feature>
<feature type="transmembrane region" description="Helical" evidence="5">
    <location>
        <begin position="74"/>
        <end position="92"/>
    </location>
</feature>
<dbReference type="PANTHER" id="PTHR37422:SF13">
    <property type="entry name" value="LIPOPOLYSACCHARIDE BIOSYNTHESIS PROTEIN PA4999-RELATED"/>
    <property type="match status" value="1"/>
</dbReference>
<keyword evidence="8" id="KW-1185">Reference proteome</keyword>
<reference evidence="8" key="1">
    <citation type="submission" date="2016-01" db="EMBL/GenBank/DDBJ databases">
        <title>Draft genome of Chromobacterium sp. F49.</title>
        <authorList>
            <person name="Hong K.W."/>
        </authorList>
    </citation>
    <scope>NUCLEOTIDE SEQUENCE [LARGE SCALE GENOMIC DNA]</scope>
    <source>
        <strain evidence="8">CN10</strain>
    </source>
</reference>
<feature type="transmembrane region" description="Helical" evidence="5">
    <location>
        <begin position="142"/>
        <end position="166"/>
    </location>
</feature>
<comment type="caution">
    <text evidence="7">The sequence shown here is derived from an EMBL/GenBank/DDBJ whole genome shotgun (WGS) entry which is preliminary data.</text>
</comment>
<dbReference type="Pfam" id="PF04932">
    <property type="entry name" value="Wzy_C"/>
    <property type="match status" value="1"/>
</dbReference>
<dbReference type="PANTHER" id="PTHR37422">
    <property type="entry name" value="TEICHURONIC ACID BIOSYNTHESIS PROTEIN TUAE"/>
    <property type="match status" value="1"/>
</dbReference>
<dbReference type="RefSeq" id="WP_066610816.1">
    <property type="nucleotide sequence ID" value="NZ_LQQU01000013.1"/>
</dbReference>
<organism evidence="7 8">
    <name type="scientific">Crenobacter luteus</name>
    <dbReference type="NCBI Taxonomy" id="1452487"/>
    <lineage>
        <taxon>Bacteria</taxon>
        <taxon>Pseudomonadati</taxon>
        <taxon>Pseudomonadota</taxon>
        <taxon>Betaproteobacteria</taxon>
        <taxon>Neisseriales</taxon>
        <taxon>Neisseriaceae</taxon>
        <taxon>Crenobacter</taxon>
    </lineage>
</organism>
<sequence>MTRLLAWLPGFAPRIEPVWLSRLAWGLLLLLAFIWPIPNGQLPFHRNFPLLLSFFAMLYLFYRLPADERRAALAPYRALAWLLLLLSAWILLTGLWHSPRQWGYLGTFNGKWLRVLQTGFMGLLVLPLFAARGEGALGARRLFCYLLVAMWLVPLLQSLDVLWLWFKLGSLPWMQTRLGYSKMEMSVHINLVASFLFAELAARLVAGRRWLPLSWPVLLFMLATCLFSGLAIATRNATIGLAGMVLSLTLMAVLFRARDWGWAKTLGGLGAGLLLLAIVAGVSWQSDPRWKTFVQTVPLSLDTERYQSWRDREAFPLPALPDGGVAEVSAYERIAWIKIGSQLILREPLGQGIAGDNFHRLVERYYGESKTTSQSHSGVINFALANGIPGLLLWLLLLGVLVYAGGRAFYRDGLVPGLFLMMLVLSYAGRSLIDDVLRDHMLEMFFFLAMLLLALCRAEKAEAPLRVRA</sequence>
<evidence type="ECO:0000256" key="2">
    <source>
        <dbReference type="ARBA" id="ARBA00022692"/>
    </source>
</evidence>
<dbReference type="InterPro" id="IPR051533">
    <property type="entry name" value="WaaL-like"/>
</dbReference>
<evidence type="ECO:0000256" key="4">
    <source>
        <dbReference type="ARBA" id="ARBA00023136"/>
    </source>
</evidence>
<evidence type="ECO:0000259" key="6">
    <source>
        <dbReference type="Pfam" id="PF04932"/>
    </source>
</evidence>
<feature type="transmembrane region" description="Helical" evidence="5">
    <location>
        <begin position="239"/>
        <end position="257"/>
    </location>
</feature>
<dbReference type="STRING" id="1452487.AVW16_08070"/>
<feature type="domain" description="O-antigen ligase-related" evidence="6">
    <location>
        <begin position="223"/>
        <end position="395"/>
    </location>
</feature>
<comment type="subcellular location">
    <subcellularLocation>
        <location evidence="1">Membrane</location>
        <topology evidence="1">Multi-pass membrane protein</topology>
    </subcellularLocation>
</comment>
<dbReference type="Proteomes" id="UP000076625">
    <property type="component" value="Unassembled WGS sequence"/>
</dbReference>
<feature type="transmembrane region" description="Helical" evidence="5">
    <location>
        <begin position="266"/>
        <end position="284"/>
    </location>
</feature>
<protein>
    <recommendedName>
        <fullName evidence="6">O-antigen ligase-related domain-containing protein</fullName>
    </recommendedName>
</protein>
<feature type="transmembrane region" description="Helical" evidence="5">
    <location>
        <begin position="409"/>
        <end position="428"/>
    </location>
</feature>
<feature type="transmembrane region" description="Helical" evidence="5">
    <location>
        <begin position="379"/>
        <end position="402"/>
    </location>
</feature>
<evidence type="ECO:0000256" key="5">
    <source>
        <dbReference type="SAM" id="Phobius"/>
    </source>
</evidence>